<keyword evidence="1" id="KW-0479">Metal-binding</keyword>
<evidence type="ECO:0000313" key="5">
    <source>
        <dbReference type="Proteomes" id="UP001497392"/>
    </source>
</evidence>
<feature type="region of interest" description="Disordered" evidence="2">
    <location>
        <begin position="1"/>
        <end position="39"/>
    </location>
</feature>
<feature type="compositionally biased region" description="Polar residues" evidence="2">
    <location>
        <begin position="1"/>
        <end position="29"/>
    </location>
</feature>
<evidence type="ECO:0000313" key="4">
    <source>
        <dbReference type="EMBL" id="CAL5230043.1"/>
    </source>
</evidence>
<feature type="region of interest" description="Disordered" evidence="2">
    <location>
        <begin position="219"/>
        <end position="255"/>
    </location>
</feature>
<evidence type="ECO:0000259" key="3">
    <source>
        <dbReference type="PROSITE" id="PS50114"/>
    </source>
</evidence>
<accession>A0ABP1GH86</accession>
<keyword evidence="5" id="KW-1185">Reference proteome</keyword>
<keyword evidence="1" id="KW-0862">Zinc</keyword>
<comment type="caution">
    <text evidence="4">The sequence shown here is derived from an EMBL/GenBank/DDBJ whole genome shotgun (WGS) entry which is preliminary data.</text>
</comment>
<dbReference type="PROSITE" id="PS00344">
    <property type="entry name" value="GATA_ZN_FINGER_1"/>
    <property type="match status" value="1"/>
</dbReference>
<dbReference type="SUPFAM" id="SSF57716">
    <property type="entry name" value="Glucocorticoid receptor-like (DNA-binding domain)"/>
    <property type="match status" value="1"/>
</dbReference>
<reference evidence="4 5" key="1">
    <citation type="submission" date="2024-06" db="EMBL/GenBank/DDBJ databases">
        <authorList>
            <person name="Kraege A."/>
            <person name="Thomma B."/>
        </authorList>
    </citation>
    <scope>NUCLEOTIDE SEQUENCE [LARGE SCALE GENOMIC DNA]</scope>
</reference>
<evidence type="ECO:0000256" key="2">
    <source>
        <dbReference type="SAM" id="MobiDB-lite"/>
    </source>
</evidence>
<gene>
    <name evidence="4" type="primary">g13489</name>
    <name evidence="4" type="ORF">VP750_LOCUS11949</name>
</gene>
<dbReference type="Gene3D" id="3.30.50.10">
    <property type="entry name" value="Erythroid Transcription Factor GATA-1, subunit A"/>
    <property type="match status" value="1"/>
</dbReference>
<dbReference type="Proteomes" id="UP001497392">
    <property type="component" value="Unassembled WGS sequence"/>
</dbReference>
<protein>
    <submittedName>
        <fullName evidence="4">G13489 protein</fullName>
    </submittedName>
</protein>
<dbReference type="InterPro" id="IPR013088">
    <property type="entry name" value="Znf_NHR/GATA"/>
</dbReference>
<evidence type="ECO:0000256" key="1">
    <source>
        <dbReference type="PROSITE-ProRule" id="PRU00094"/>
    </source>
</evidence>
<feature type="domain" description="GATA-type" evidence="3">
    <location>
        <begin position="74"/>
        <end position="108"/>
    </location>
</feature>
<proteinExistence type="predicted"/>
<dbReference type="EMBL" id="CAXHTA020000021">
    <property type="protein sequence ID" value="CAL5230043.1"/>
    <property type="molecule type" value="Genomic_DNA"/>
</dbReference>
<dbReference type="InterPro" id="IPR000679">
    <property type="entry name" value="Znf_GATA"/>
</dbReference>
<dbReference type="Pfam" id="PF00320">
    <property type="entry name" value="GATA"/>
    <property type="match status" value="1"/>
</dbReference>
<name>A0ABP1GH86_9CHLO</name>
<dbReference type="PROSITE" id="PS50114">
    <property type="entry name" value="GATA_ZN_FINGER_2"/>
    <property type="match status" value="1"/>
</dbReference>
<keyword evidence="1" id="KW-0863">Zinc-finger</keyword>
<sequence length="255" mass="27444">MARGTFSRSSYVTAVGPTASSMDKSSSGVTFGRDEAAASSKRQPCLRVMARVRFPPREQRNGAAGEGGDRPCSSVDVKACIICGITETPLWRANHLDGEKNLCNACGVRQNRLKRARRAGDASPHSVCSIGQIYKRTETSSLLPGATKRAASAGIDKLPSMMSDASPISRAWSLGQLEDDLTKGWDPYLDPQECHSDPIDFCSTRGAATASLEDTAVRGEGLQLSSSRQVDPDLDSDLDPLDPRFLARIHDPHPK</sequence>
<dbReference type="SMART" id="SM00401">
    <property type="entry name" value="ZnF_GATA"/>
    <property type="match status" value="1"/>
</dbReference>
<organism evidence="4 5">
    <name type="scientific">Coccomyxa viridis</name>
    <dbReference type="NCBI Taxonomy" id="1274662"/>
    <lineage>
        <taxon>Eukaryota</taxon>
        <taxon>Viridiplantae</taxon>
        <taxon>Chlorophyta</taxon>
        <taxon>core chlorophytes</taxon>
        <taxon>Trebouxiophyceae</taxon>
        <taxon>Trebouxiophyceae incertae sedis</taxon>
        <taxon>Coccomyxaceae</taxon>
        <taxon>Coccomyxa</taxon>
    </lineage>
</organism>